<evidence type="ECO:0000313" key="1">
    <source>
        <dbReference type="EMBL" id="BCS88797.1"/>
    </source>
</evidence>
<sequence length="139" mass="16363">MIVKCIGNAREHLSSKRSKQAWDKYCNIEETCCEIGEKYIVYGIIFFDFDVPQFLICTSEDDQYPVPHFAEHFKILEGDIPEGWVFKSETPDYEGPVILPKRIANEYIFMEKLYDGDPDAVQCFLQLKEEMKEKYKDKL</sequence>
<dbReference type="Proteomes" id="UP001053296">
    <property type="component" value="Chromosome"/>
</dbReference>
<name>A0ABN6EQU9_9BACT</name>
<organism evidence="1 2">
    <name type="scientific">Pseudodesulfovibrio sediminis</name>
    <dbReference type="NCBI Taxonomy" id="2810563"/>
    <lineage>
        <taxon>Bacteria</taxon>
        <taxon>Pseudomonadati</taxon>
        <taxon>Thermodesulfobacteriota</taxon>
        <taxon>Desulfovibrionia</taxon>
        <taxon>Desulfovibrionales</taxon>
        <taxon>Desulfovibrionaceae</taxon>
    </lineage>
</organism>
<reference evidence="1" key="1">
    <citation type="journal article" date="2022" name="Arch. Microbiol.">
        <title>Pseudodesulfovibrio sediminis sp. nov., a mesophilic and neutrophilic sulfate-reducing bacterium isolated from sediment of a brackish lake.</title>
        <authorList>
            <person name="Takahashi A."/>
            <person name="Kojima H."/>
            <person name="Watanabe M."/>
            <person name="Fukui M."/>
        </authorList>
    </citation>
    <scope>NUCLEOTIDE SEQUENCE</scope>
    <source>
        <strain evidence="1">SF6</strain>
    </source>
</reference>
<evidence type="ECO:0000313" key="2">
    <source>
        <dbReference type="Proteomes" id="UP001053296"/>
    </source>
</evidence>
<gene>
    <name evidence="1" type="ORF">PSDVSF_20390</name>
</gene>
<dbReference type="RefSeq" id="WP_229590783.1">
    <property type="nucleotide sequence ID" value="NZ_AP024485.1"/>
</dbReference>
<accession>A0ABN6EQU9</accession>
<protein>
    <submittedName>
        <fullName evidence="1">Uncharacterized protein</fullName>
    </submittedName>
</protein>
<proteinExistence type="predicted"/>
<keyword evidence="2" id="KW-1185">Reference proteome</keyword>
<dbReference type="EMBL" id="AP024485">
    <property type="protein sequence ID" value="BCS88797.1"/>
    <property type="molecule type" value="Genomic_DNA"/>
</dbReference>